<dbReference type="GO" id="GO:0016715">
    <property type="term" value="F:oxidoreductase activity, acting on paired donors, with incorporation or reduction of molecular oxygen, reduced ascorbate as one donor, and incorporation of one atom of oxygen"/>
    <property type="evidence" value="ECO:0007669"/>
    <property type="project" value="InterPro"/>
</dbReference>
<gene>
    <name evidence="3" type="ORF">CHS0354_007712</name>
</gene>
<dbReference type="Gene3D" id="2.60.120.230">
    <property type="match status" value="1"/>
</dbReference>
<evidence type="ECO:0000313" key="4">
    <source>
        <dbReference type="Proteomes" id="UP001195483"/>
    </source>
</evidence>
<reference evidence="3" key="2">
    <citation type="journal article" date="2021" name="Genome Biol. Evol.">
        <title>Developing a high-quality reference genome for a parasitic bivalve with doubly uniparental inheritance (Bivalvia: Unionida).</title>
        <authorList>
            <person name="Smith C.H."/>
        </authorList>
    </citation>
    <scope>NUCLEOTIDE SEQUENCE</scope>
    <source>
        <strain evidence="3">CHS0354</strain>
        <tissue evidence="3">Mantle</tissue>
    </source>
</reference>
<feature type="domain" description="Copper type II ascorbate-dependent monooxygenase C-terminal" evidence="2">
    <location>
        <begin position="8"/>
        <end position="62"/>
    </location>
</feature>
<dbReference type="EMBL" id="JAEAOA010000522">
    <property type="protein sequence ID" value="KAK3590298.1"/>
    <property type="molecule type" value="Genomic_DNA"/>
</dbReference>
<keyword evidence="4" id="KW-1185">Reference proteome</keyword>
<dbReference type="Proteomes" id="UP001195483">
    <property type="component" value="Unassembled WGS sequence"/>
</dbReference>
<proteinExistence type="predicted"/>
<evidence type="ECO:0000256" key="1">
    <source>
        <dbReference type="ARBA" id="ARBA00023157"/>
    </source>
</evidence>
<dbReference type="Pfam" id="PF03712">
    <property type="entry name" value="Cu2_monoox_C"/>
    <property type="match status" value="1"/>
</dbReference>
<reference evidence="3" key="3">
    <citation type="submission" date="2023-05" db="EMBL/GenBank/DDBJ databases">
        <authorList>
            <person name="Smith C.H."/>
        </authorList>
    </citation>
    <scope>NUCLEOTIDE SEQUENCE</scope>
    <source>
        <strain evidence="3">CHS0354</strain>
        <tissue evidence="3">Mantle</tissue>
    </source>
</reference>
<feature type="non-terminal residue" evidence="3">
    <location>
        <position position="1"/>
    </location>
</feature>
<dbReference type="InterPro" id="IPR014784">
    <property type="entry name" value="Cu2_ascorb_mOase-like_C"/>
</dbReference>
<organism evidence="3 4">
    <name type="scientific">Potamilus streckersoni</name>
    <dbReference type="NCBI Taxonomy" id="2493646"/>
    <lineage>
        <taxon>Eukaryota</taxon>
        <taxon>Metazoa</taxon>
        <taxon>Spiralia</taxon>
        <taxon>Lophotrochozoa</taxon>
        <taxon>Mollusca</taxon>
        <taxon>Bivalvia</taxon>
        <taxon>Autobranchia</taxon>
        <taxon>Heteroconchia</taxon>
        <taxon>Palaeoheterodonta</taxon>
        <taxon>Unionida</taxon>
        <taxon>Unionoidea</taxon>
        <taxon>Unionidae</taxon>
        <taxon>Ambleminae</taxon>
        <taxon>Lampsilini</taxon>
        <taxon>Potamilus</taxon>
    </lineage>
</organism>
<evidence type="ECO:0000313" key="3">
    <source>
        <dbReference type="EMBL" id="KAK3590298.1"/>
    </source>
</evidence>
<dbReference type="InterPro" id="IPR008977">
    <property type="entry name" value="PHM/PNGase_F_dom_sf"/>
</dbReference>
<name>A0AAE0SEN6_9BIVA</name>
<comment type="caution">
    <text evidence="3">The sequence shown here is derived from an EMBL/GenBank/DDBJ whole genome shotgun (WGS) entry which is preliminary data.</text>
</comment>
<evidence type="ECO:0000259" key="2">
    <source>
        <dbReference type="Pfam" id="PF03712"/>
    </source>
</evidence>
<dbReference type="SUPFAM" id="SSF49742">
    <property type="entry name" value="PHM/PNGase F"/>
    <property type="match status" value="1"/>
</dbReference>
<reference evidence="3" key="1">
    <citation type="journal article" date="2021" name="Genome Biol. Evol.">
        <title>A High-Quality Reference Genome for a Parasitic Bivalve with Doubly Uniparental Inheritance (Bivalvia: Unionida).</title>
        <authorList>
            <person name="Smith C.H."/>
        </authorList>
    </citation>
    <scope>NUCLEOTIDE SEQUENCE</scope>
    <source>
        <strain evidence="3">CHS0354</strain>
    </source>
</reference>
<dbReference type="InterPro" id="IPR024548">
    <property type="entry name" value="Cu2_monoox_C"/>
</dbReference>
<sequence>AYRYDNPVIYNFDNPIEVRPGDELKTTCVFRSTSRYKTTTYGEDTSKEMCFGFLTYYPKNNFIYNDCSQWNSISICDWENDEIQGCRHKDIGNISIPQTAHIFKSVMENCVSLGKCQKECLAVVREIKKHPCFQGDMDILLRLRVVGIENPIYKTMLLGFYTALDSCNVELALETCGLNDMQKNCTILKDGSDVSSGTFLAWQMHPLLLLVSFLIWRLF</sequence>
<keyword evidence="1" id="KW-1015">Disulfide bond</keyword>
<protein>
    <recommendedName>
        <fullName evidence="2">Copper type II ascorbate-dependent monooxygenase C-terminal domain-containing protein</fullName>
    </recommendedName>
</protein>
<accession>A0AAE0SEN6</accession>
<dbReference type="AlphaFoldDB" id="A0AAE0SEN6"/>